<dbReference type="Proteomes" id="UP001057375">
    <property type="component" value="Unassembled WGS sequence"/>
</dbReference>
<dbReference type="Pfam" id="PF16193">
    <property type="entry name" value="AAA_assoc_2"/>
    <property type="match status" value="1"/>
</dbReference>
<name>A0ABQ5KKC5_9EUKA</name>
<protein>
    <submittedName>
        <fullName evidence="4">Replication-associated recombination protein A</fullName>
    </submittedName>
</protein>
<keyword evidence="1" id="KW-0547">Nucleotide-binding</keyword>
<dbReference type="Gene3D" id="1.10.8.60">
    <property type="match status" value="1"/>
</dbReference>
<dbReference type="InterPro" id="IPR032423">
    <property type="entry name" value="AAA_assoc_2"/>
</dbReference>
<dbReference type="Gene3D" id="1.10.3710.10">
    <property type="entry name" value="DNA polymerase III clamp loader subunits, C-terminal domain"/>
    <property type="match status" value="1"/>
</dbReference>
<dbReference type="CDD" id="cd00009">
    <property type="entry name" value="AAA"/>
    <property type="match status" value="1"/>
</dbReference>
<proteinExistence type="predicted"/>
<dbReference type="SMART" id="SM00382">
    <property type="entry name" value="AAA"/>
    <property type="match status" value="1"/>
</dbReference>
<evidence type="ECO:0000259" key="3">
    <source>
        <dbReference type="SMART" id="SM00382"/>
    </source>
</evidence>
<dbReference type="SUPFAM" id="SSF52540">
    <property type="entry name" value="P-loop containing nucleoside triphosphate hydrolases"/>
    <property type="match status" value="1"/>
</dbReference>
<dbReference type="Gene3D" id="3.40.50.300">
    <property type="entry name" value="P-loop containing nucleotide triphosphate hydrolases"/>
    <property type="match status" value="1"/>
</dbReference>
<dbReference type="Pfam" id="PF12002">
    <property type="entry name" value="MgsA_C"/>
    <property type="match status" value="1"/>
</dbReference>
<gene>
    <name evidence="4" type="ORF">ADUPG1_006999</name>
</gene>
<dbReference type="PANTHER" id="PTHR13779:SF7">
    <property type="entry name" value="ATPASE WRNIP1"/>
    <property type="match status" value="1"/>
</dbReference>
<dbReference type="InterPro" id="IPR008921">
    <property type="entry name" value="DNA_pol3_clamp-load_cplx_C"/>
</dbReference>
<evidence type="ECO:0000256" key="1">
    <source>
        <dbReference type="ARBA" id="ARBA00022741"/>
    </source>
</evidence>
<dbReference type="SUPFAM" id="SSF48019">
    <property type="entry name" value="post-AAA+ oligomerization domain-like"/>
    <property type="match status" value="1"/>
</dbReference>
<reference evidence="4" key="1">
    <citation type="submission" date="2022-03" db="EMBL/GenBank/DDBJ databases">
        <title>Draft genome sequence of Aduncisulcus paluster, a free-living microaerophilic Fornicata.</title>
        <authorList>
            <person name="Yuyama I."/>
            <person name="Kume K."/>
            <person name="Tamura T."/>
            <person name="Inagaki Y."/>
            <person name="Hashimoto T."/>
        </authorList>
    </citation>
    <scope>NUCLEOTIDE SEQUENCE</scope>
    <source>
        <strain evidence="4">NY0171</strain>
    </source>
</reference>
<dbReference type="InterPro" id="IPR051314">
    <property type="entry name" value="AAA_ATPase_RarA/MGS1/WRNIP1"/>
</dbReference>
<dbReference type="InterPro" id="IPR021886">
    <property type="entry name" value="MgsA_C"/>
</dbReference>
<sequence length="452" mass="49212">MNEDAKRRFSSYDHKEKSMISVHSLLGCEEKSTKRASISSDYSPLSDKMRPKSFSQFYGHEYLFKHSIFRDLRDGKTKITIPSILLYGCPGCGKTTLALLIAQNSPNYILRKISATTSGKSELLDAVSEAQKLGRKKKRLLLFVDEIHRWSKTQQDALLPHVENGTISIIGATTEHVSISLVPALVSRCLVVKMKRISSDGMGKIITRAGEMENLIIDPEAAAEIIRKSSGDARTALNILDWARHSALSSIGEGAVPHVTLKTVQEVSVDVTPQHDRSSSLHYDLLSALIKSIRGSDVDAAMYWLARLLIGGEDPKTISRRLIISASEDIGLADSFGLTLAAGCMTAAQTVGMPEVRIVLAHTVSYLSLAPKCTAAYSALARAEEAVHRLGALPVPSHLCNPVGILGSKAGDGIGYEHPQKYGGISAIQYLPTQLVEQGARFFVDSRLPHLK</sequence>
<accession>A0ABQ5KKC5</accession>
<dbReference type="InterPro" id="IPR008824">
    <property type="entry name" value="RuvB-like_N"/>
</dbReference>
<dbReference type="PANTHER" id="PTHR13779">
    <property type="entry name" value="WERNER HELICASE-INTERACTING PROTEIN 1 FAMILY MEMBER"/>
    <property type="match status" value="1"/>
</dbReference>
<keyword evidence="5" id="KW-1185">Reference proteome</keyword>
<evidence type="ECO:0000256" key="2">
    <source>
        <dbReference type="ARBA" id="ARBA00022840"/>
    </source>
</evidence>
<evidence type="ECO:0000313" key="4">
    <source>
        <dbReference type="EMBL" id="GKT32962.1"/>
    </source>
</evidence>
<dbReference type="InterPro" id="IPR003593">
    <property type="entry name" value="AAA+_ATPase"/>
</dbReference>
<dbReference type="PROSITE" id="PS51257">
    <property type="entry name" value="PROKAR_LIPOPROTEIN"/>
    <property type="match status" value="1"/>
</dbReference>
<dbReference type="EMBL" id="BQXS01010099">
    <property type="protein sequence ID" value="GKT32962.1"/>
    <property type="molecule type" value="Genomic_DNA"/>
</dbReference>
<dbReference type="Gene3D" id="1.20.272.10">
    <property type="match status" value="1"/>
</dbReference>
<keyword evidence="2" id="KW-0067">ATP-binding</keyword>
<feature type="domain" description="AAA+ ATPase" evidence="3">
    <location>
        <begin position="80"/>
        <end position="198"/>
    </location>
</feature>
<organism evidence="4 5">
    <name type="scientific">Aduncisulcus paluster</name>
    <dbReference type="NCBI Taxonomy" id="2918883"/>
    <lineage>
        <taxon>Eukaryota</taxon>
        <taxon>Metamonada</taxon>
        <taxon>Carpediemonas-like organisms</taxon>
        <taxon>Aduncisulcus</taxon>
    </lineage>
</organism>
<dbReference type="CDD" id="cd18139">
    <property type="entry name" value="HLD_clamp_RarA"/>
    <property type="match status" value="1"/>
</dbReference>
<dbReference type="InterPro" id="IPR027417">
    <property type="entry name" value="P-loop_NTPase"/>
</dbReference>
<evidence type="ECO:0000313" key="5">
    <source>
        <dbReference type="Proteomes" id="UP001057375"/>
    </source>
</evidence>
<dbReference type="Pfam" id="PF05496">
    <property type="entry name" value="RuvB_N"/>
    <property type="match status" value="1"/>
</dbReference>
<comment type="caution">
    <text evidence="4">The sequence shown here is derived from an EMBL/GenBank/DDBJ whole genome shotgun (WGS) entry which is preliminary data.</text>
</comment>